<dbReference type="EMBL" id="CP022129">
    <property type="protein sequence ID" value="ASF45834.1"/>
    <property type="molecule type" value="Genomic_DNA"/>
</dbReference>
<dbReference type="RefSeq" id="WP_088618709.1">
    <property type="nucleotide sequence ID" value="NZ_CP022129.1"/>
</dbReference>
<dbReference type="InterPro" id="IPR028098">
    <property type="entry name" value="Glyco_trans_4-like_N"/>
</dbReference>
<proteinExistence type="predicted"/>
<organism evidence="4 5">
    <name type="scientific">Methylovulum psychrotolerans</name>
    <dbReference type="NCBI Taxonomy" id="1704499"/>
    <lineage>
        <taxon>Bacteria</taxon>
        <taxon>Pseudomonadati</taxon>
        <taxon>Pseudomonadota</taxon>
        <taxon>Gammaproteobacteria</taxon>
        <taxon>Methylococcales</taxon>
        <taxon>Methylococcaceae</taxon>
        <taxon>Methylovulum</taxon>
    </lineage>
</organism>
<evidence type="ECO:0000259" key="3">
    <source>
        <dbReference type="Pfam" id="PF13439"/>
    </source>
</evidence>
<dbReference type="Gene3D" id="3.40.50.2000">
    <property type="entry name" value="Glycogen Phosphorylase B"/>
    <property type="match status" value="2"/>
</dbReference>
<dbReference type="Pfam" id="PF00534">
    <property type="entry name" value="Glycos_transf_1"/>
    <property type="match status" value="1"/>
</dbReference>
<dbReference type="Pfam" id="PF13439">
    <property type="entry name" value="Glyco_transf_4"/>
    <property type="match status" value="1"/>
</dbReference>
<keyword evidence="1" id="KW-0808">Transferase</keyword>
<feature type="domain" description="Glycosyl transferase family 1" evidence="2">
    <location>
        <begin position="255"/>
        <end position="412"/>
    </location>
</feature>
<dbReference type="AlphaFoldDB" id="A0A1Z4BX05"/>
<evidence type="ECO:0008006" key="6">
    <source>
        <dbReference type="Google" id="ProtNLM"/>
    </source>
</evidence>
<dbReference type="OrthoDB" id="9801609at2"/>
<protein>
    <recommendedName>
        <fullName evidence="6">Glycosyltransferase family 1 protein</fullName>
    </recommendedName>
</protein>
<dbReference type="GO" id="GO:0009103">
    <property type="term" value="P:lipopolysaccharide biosynthetic process"/>
    <property type="evidence" value="ECO:0007669"/>
    <property type="project" value="TreeGrafter"/>
</dbReference>
<feature type="domain" description="Glycosyltransferase subfamily 4-like N-terminal" evidence="3">
    <location>
        <begin position="143"/>
        <end position="228"/>
    </location>
</feature>
<dbReference type="PANTHER" id="PTHR46401">
    <property type="entry name" value="GLYCOSYLTRANSFERASE WBBK-RELATED"/>
    <property type="match status" value="1"/>
</dbReference>
<evidence type="ECO:0000313" key="4">
    <source>
        <dbReference type="EMBL" id="ASF45834.1"/>
    </source>
</evidence>
<dbReference type="InterPro" id="IPR001296">
    <property type="entry name" value="Glyco_trans_1"/>
</dbReference>
<sequence length="438" mass="49077">MKIAIDGFNLGFLQGTGIATYARELAKILATNRHDVSVCYGLNGVDHDPSQAWGRFVEALATQGEAGRKDVTKWLRYSGQYFGNYLLGRPIEARPVPVLPDVDSRRVKDRLPAGEFFNIPSVFRVCQAYSLLVDRSLAISFPKDKKVDIFHATCPLPMYMKNAANVVTFHDIIPLVLPHSTNINLRHYQRILKLSMKTADMIFTVSEHSRNDLIRYFGIPEEKVFVTYQTVAIPAHYQTLDDGEVAAFLAQEFALTKNAYFLFFGCVEPKKNVARIIEAMMMARTDYPLVIVGRDGWLYDDVQALLAKLHEQDSGKNRYRRIRYVPFEHLMYLIKGACGVVFPSLYEGFGLPVLEAMLMQCPVITSNVSCLPEVGGDAVLSVNPYDVGEIAAAIDRLSGDGVLRQELIARGLKQADKFSSANHLQRLEQGYRLALGKA</sequence>
<evidence type="ECO:0000259" key="2">
    <source>
        <dbReference type="Pfam" id="PF00534"/>
    </source>
</evidence>
<keyword evidence="5" id="KW-1185">Reference proteome</keyword>
<dbReference type="KEGG" id="mpsy:CEK71_06960"/>
<dbReference type="Proteomes" id="UP000197019">
    <property type="component" value="Chromosome"/>
</dbReference>
<name>A0A1Z4BX05_9GAMM</name>
<reference evidence="4 5" key="1">
    <citation type="submission" date="2017-06" db="EMBL/GenBank/DDBJ databases">
        <title>Genome Sequencing of the methanotroph Methylovulum psychrotolerants str. HV10-M2 isolated from a high-altitude environment.</title>
        <authorList>
            <person name="Mateos-Rivera A."/>
        </authorList>
    </citation>
    <scope>NUCLEOTIDE SEQUENCE [LARGE SCALE GENOMIC DNA]</scope>
    <source>
        <strain evidence="4 5">HV10_M2</strain>
    </source>
</reference>
<evidence type="ECO:0000313" key="5">
    <source>
        <dbReference type="Proteomes" id="UP000197019"/>
    </source>
</evidence>
<gene>
    <name evidence="4" type="ORF">CEK71_06960</name>
</gene>
<dbReference type="CDD" id="cd03809">
    <property type="entry name" value="GT4_MtfB-like"/>
    <property type="match status" value="1"/>
</dbReference>
<evidence type="ECO:0000256" key="1">
    <source>
        <dbReference type="ARBA" id="ARBA00022679"/>
    </source>
</evidence>
<dbReference type="GO" id="GO:0016757">
    <property type="term" value="F:glycosyltransferase activity"/>
    <property type="evidence" value="ECO:0007669"/>
    <property type="project" value="InterPro"/>
</dbReference>
<dbReference type="PANTHER" id="PTHR46401:SF2">
    <property type="entry name" value="GLYCOSYLTRANSFERASE WBBK-RELATED"/>
    <property type="match status" value="1"/>
</dbReference>
<dbReference type="SUPFAM" id="SSF53756">
    <property type="entry name" value="UDP-Glycosyltransferase/glycogen phosphorylase"/>
    <property type="match status" value="1"/>
</dbReference>
<accession>A0A1Z4BX05</accession>